<dbReference type="PROSITE" id="PS51782">
    <property type="entry name" value="LYSM"/>
    <property type="match status" value="2"/>
</dbReference>
<dbReference type="Gene3D" id="3.10.350.10">
    <property type="entry name" value="LysM domain"/>
    <property type="match status" value="2"/>
</dbReference>
<reference evidence="3 4" key="1">
    <citation type="submission" date="2006-02" db="EMBL/GenBank/DDBJ databases">
        <authorList>
            <person name="Moran M.A."/>
            <person name="Kjelleberg S."/>
            <person name="Egan S."/>
            <person name="Saunders N."/>
            <person name="Thomas T."/>
            <person name="Ferriera S."/>
            <person name="Johnson J."/>
            <person name="Kravitz S."/>
            <person name="Halpern A."/>
            <person name="Remington K."/>
            <person name="Beeson K."/>
            <person name="Tran B."/>
            <person name="Rogers Y.-H."/>
            <person name="Friedman R."/>
            <person name="Venter J.C."/>
        </authorList>
    </citation>
    <scope>NUCLEOTIDE SEQUENCE [LARGE SCALE GENOMIC DNA]</scope>
    <source>
        <strain evidence="3 4">D2</strain>
    </source>
</reference>
<dbReference type="PANTHER" id="PTHR33734:SF22">
    <property type="entry name" value="MEMBRANE-BOUND LYTIC MUREIN TRANSGLYCOSYLASE D"/>
    <property type="match status" value="1"/>
</dbReference>
<dbReference type="PROSITE" id="PS51257">
    <property type="entry name" value="PROKAR_LIPOPROTEIN"/>
    <property type="match status" value="1"/>
</dbReference>
<dbReference type="NCBIfam" id="TIGR02521">
    <property type="entry name" value="type_IV_pilW"/>
    <property type="match status" value="1"/>
</dbReference>
<dbReference type="SMART" id="SM00028">
    <property type="entry name" value="TPR"/>
    <property type="match status" value="4"/>
</dbReference>
<gene>
    <name evidence="3" type="ORF">PTD2_13869</name>
</gene>
<keyword evidence="3" id="KW-0449">Lipoprotein</keyword>
<feature type="domain" description="LysM" evidence="2">
    <location>
        <begin position="442"/>
        <end position="486"/>
    </location>
</feature>
<evidence type="ECO:0000313" key="3">
    <source>
        <dbReference type="EMBL" id="EAR29912.1"/>
    </source>
</evidence>
<dbReference type="STRING" id="87626.PTD2_13869"/>
<dbReference type="eggNOG" id="COG3063">
    <property type="taxonomic scope" value="Bacteria"/>
</dbReference>
<evidence type="ECO:0000256" key="1">
    <source>
        <dbReference type="PROSITE-ProRule" id="PRU00339"/>
    </source>
</evidence>
<dbReference type="SUPFAM" id="SSF48452">
    <property type="entry name" value="TPR-like"/>
    <property type="match status" value="2"/>
</dbReference>
<dbReference type="Pfam" id="PF01476">
    <property type="entry name" value="LysM"/>
    <property type="match status" value="2"/>
</dbReference>
<organism evidence="3 4">
    <name type="scientific">Pseudoalteromonas tunicata D2</name>
    <dbReference type="NCBI Taxonomy" id="87626"/>
    <lineage>
        <taxon>Bacteria</taxon>
        <taxon>Pseudomonadati</taxon>
        <taxon>Pseudomonadota</taxon>
        <taxon>Gammaproteobacteria</taxon>
        <taxon>Alteromonadales</taxon>
        <taxon>Pseudoalteromonadaceae</taxon>
        <taxon>Pseudoalteromonas</taxon>
    </lineage>
</organism>
<dbReference type="InterPro" id="IPR018392">
    <property type="entry name" value="LysM"/>
</dbReference>
<feature type="domain" description="LysM" evidence="2">
    <location>
        <begin position="393"/>
        <end position="437"/>
    </location>
</feature>
<dbReference type="SUPFAM" id="SSF54106">
    <property type="entry name" value="LysM domain"/>
    <property type="match status" value="2"/>
</dbReference>
<dbReference type="EMBL" id="AAOH01000002">
    <property type="protein sequence ID" value="EAR29912.1"/>
    <property type="molecule type" value="Genomic_DNA"/>
</dbReference>
<accession>A4C7F8</accession>
<dbReference type="AlphaFoldDB" id="A4C7F8"/>
<sequence length="494" mass="55361">MRHLLLAASVLAMTGCVTESVYLGSDKPVVEKRINNDDAARTRVSLALKYLASGDSSQAKYNLERAVGFAPKLPEVHYTTAYYYSAVGEVELAKKSYLRAIELDPNDPNTLNNYGVFLCSNGEYDEAQEYLLAAIAIPSYIRVAESYENLALCAIENDHFSEASDFLISSVKHSPLRGSSLLNLSSLYYAKSDFHKAEDLLERYENSGRISSRSLLLSYLIQSNMGHLEKANTVAKTLQQTYRTSYEALIVRENKLVDSEFEKLREQYRKSELRKLQKDLVKDVDKPKIKIVKRKAPVQQANENAATTSVEASEQKNAVIINAPLIKITPAEDKVTFNEVPLSANAVAALEQEAEAAIIEKPKTKKAKNEEAASEKIAVVIADRKELGMIEPPYHVVKKGENLFSISVKYNVKLQKLLEWNALTESDQVYSGTKVYLNDPNVYHHVVEGDTLFSISVKYNILMKKLVEWNELATDAYLTPGRKILLVNPKTYSL</sequence>
<keyword evidence="1" id="KW-0802">TPR repeat</keyword>
<dbReference type="eggNOG" id="COG1388">
    <property type="taxonomic scope" value="Bacteria"/>
</dbReference>
<dbReference type="OrthoDB" id="9814042at2"/>
<proteinExistence type="predicted"/>
<dbReference type="PANTHER" id="PTHR33734">
    <property type="entry name" value="LYSM DOMAIN-CONTAINING GPI-ANCHORED PROTEIN 2"/>
    <property type="match status" value="1"/>
</dbReference>
<protein>
    <submittedName>
        <fullName evidence="3">Putative lytic cell-wall binding lipoprotein</fullName>
    </submittedName>
</protein>
<dbReference type="InterPro" id="IPR011990">
    <property type="entry name" value="TPR-like_helical_dom_sf"/>
</dbReference>
<dbReference type="InterPro" id="IPR036779">
    <property type="entry name" value="LysM_dom_sf"/>
</dbReference>
<keyword evidence="4" id="KW-1185">Reference proteome</keyword>
<name>A4C7F8_9GAMM</name>
<dbReference type="InterPro" id="IPR013360">
    <property type="entry name" value="Pilus_4_PilW"/>
</dbReference>
<dbReference type="PROSITE" id="PS50005">
    <property type="entry name" value="TPR"/>
    <property type="match status" value="1"/>
</dbReference>
<comment type="caution">
    <text evidence="3">The sequence shown here is derived from an EMBL/GenBank/DDBJ whole genome shotgun (WGS) entry which is preliminary data.</text>
</comment>
<evidence type="ECO:0000313" key="4">
    <source>
        <dbReference type="Proteomes" id="UP000006201"/>
    </source>
</evidence>
<dbReference type="InterPro" id="IPR019734">
    <property type="entry name" value="TPR_rpt"/>
</dbReference>
<dbReference type="SMART" id="SM00257">
    <property type="entry name" value="LysM"/>
    <property type="match status" value="2"/>
</dbReference>
<evidence type="ECO:0000259" key="2">
    <source>
        <dbReference type="PROSITE" id="PS51782"/>
    </source>
</evidence>
<dbReference type="Gene3D" id="1.25.40.10">
    <property type="entry name" value="Tetratricopeptide repeat domain"/>
    <property type="match status" value="1"/>
</dbReference>
<dbReference type="Proteomes" id="UP000006201">
    <property type="component" value="Unassembled WGS sequence"/>
</dbReference>
<dbReference type="HOGENOM" id="CLU_039383_0_0_6"/>
<dbReference type="Pfam" id="PF13431">
    <property type="entry name" value="TPR_17"/>
    <property type="match status" value="1"/>
</dbReference>
<dbReference type="RefSeq" id="WP_009837785.1">
    <property type="nucleotide sequence ID" value="NZ_AAOH01000002.1"/>
</dbReference>
<feature type="repeat" description="TPR" evidence="1">
    <location>
        <begin position="74"/>
        <end position="107"/>
    </location>
</feature>
<dbReference type="CDD" id="cd00118">
    <property type="entry name" value="LysM"/>
    <property type="match status" value="2"/>
</dbReference>